<feature type="transmembrane region" description="Helical" evidence="1">
    <location>
        <begin position="85"/>
        <end position="106"/>
    </location>
</feature>
<feature type="transmembrane region" description="Helical" evidence="1">
    <location>
        <begin position="118"/>
        <end position="137"/>
    </location>
</feature>
<name>A0A915YJ66_9BACT</name>
<keyword evidence="1" id="KW-1133">Transmembrane helix</keyword>
<organism evidence="2 3">
    <name type="scientific">Aureispira anguillae</name>
    <dbReference type="NCBI Taxonomy" id="2864201"/>
    <lineage>
        <taxon>Bacteria</taxon>
        <taxon>Pseudomonadati</taxon>
        <taxon>Bacteroidota</taxon>
        <taxon>Saprospiria</taxon>
        <taxon>Saprospirales</taxon>
        <taxon>Saprospiraceae</taxon>
        <taxon>Aureispira</taxon>
    </lineage>
</organism>
<protein>
    <submittedName>
        <fullName evidence="2">Uncharacterized protein</fullName>
    </submittedName>
</protein>
<keyword evidence="3" id="KW-1185">Reference proteome</keyword>
<dbReference type="KEGG" id="aup:AsAng_0048030"/>
<proteinExistence type="predicted"/>
<dbReference type="Proteomes" id="UP001060919">
    <property type="component" value="Chromosome"/>
</dbReference>
<keyword evidence="1" id="KW-0812">Transmembrane</keyword>
<dbReference type="AlphaFoldDB" id="A0A915YJ66"/>
<accession>A0A915YJ66</accession>
<gene>
    <name evidence="2" type="ORF">AsAng_0048030</name>
</gene>
<evidence type="ECO:0000313" key="2">
    <source>
        <dbReference type="EMBL" id="BDS14040.1"/>
    </source>
</evidence>
<keyword evidence="1" id="KW-0472">Membrane</keyword>
<reference evidence="2" key="1">
    <citation type="submission" date="2022-09" db="EMBL/GenBank/DDBJ databases">
        <title>Aureispira anguillicida sp. nov., isolated from Leptocephalus of Japanese eel Anguilla japonica.</title>
        <authorList>
            <person name="Yuasa K."/>
            <person name="Mekata T."/>
            <person name="Ikunari K."/>
        </authorList>
    </citation>
    <scope>NUCLEOTIDE SEQUENCE</scope>
    <source>
        <strain evidence="2">EL160426</strain>
    </source>
</reference>
<dbReference type="RefSeq" id="WP_264789279.1">
    <property type="nucleotide sequence ID" value="NZ_AP026867.1"/>
</dbReference>
<feature type="transmembrane region" description="Helical" evidence="1">
    <location>
        <begin position="143"/>
        <end position="162"/>
    </location>
</feature>
<sequence length="167" mass="19574">MKKILPLIWIVIGGLLLSFIGVKNHPGEDHRMIIVKHRPSFKLEFYSPIGDSKKLIEELTAEEQKEEELYRTFIKRPEAHTIDNIALVFFQLGIYLIVLSLLKIIFFRRKYRFKLGRFISLNLIGVAIAMGVYQIYWTKEMTLWVAIAIQIALNVMLIFPRLRKNAK</sequence>
<feature type="transmembrane region" description="Helical" evidence="1">
    <location>
        <begin position="5"/>
        <end position="22"/>
    </location>
</feature>
<evidence type="ECO:0000313" key="3">
    <source>
        <dbReference type="Proteomes" id="UP001060919"/>
    </source>
</evidence>
<evidence type="ECO:0000256" key="1">
    <source>
        <dbReference type="SAM" id="Phobius"/>
    </source>
</evidence>
<dbReference type="EMBL" id="AP026867">
    <property type="protein sequence ID" value="BDS14040.1"/>
    <property type="molecule type" value="Genomic_DNA"/>
</dbReference>